<dbReference type="EMBL" id="SMUW01000032">
    <property type="protein sequence ID" value="TDK45595.1"/>
    <property type="molecule type" value="Genomic_DNA"/>
</dbReference>
<dbReference type="InterPro" id="IPR035874">
    <property type="entry name" value="IDS"/>
</dbReference>
<evidence type="ECO:0000256" key="1">
    <source>
        <dbReference type="ARBA" id="ARBA00001913"/>
    </source>
</evidence>
<comment type="similarity">
    <text evidence="2">Belongs to the sulfatase family.</text>
</comment>
<dbReference type="Gene3D" id="3.40.720.10">
    <property type="entry name" value="Alkaline Phosphatase, subunit A"/>
    <property type="match status" value="1"/>
</dbReference>
<evidence type="ECO:0000259" key="7">
    <source>
        <dbReference type="Pfam" id="PF00884"/>
    </source>
</evidence>
<evidence type="ECO:0000256" key="2">
    <source>
        <dbReference type="ARBA" id="ARBA00008779"/>
    </source>
</evidence>
<dbReference type="CDD" id="cd16030">
    <property type="entry name" value="iduronate-2-sulfatase"/>
    <property type="match status" value="1"/>
</dbReference>
<protein>
    <submittedName>
        <fullName evidence="8">DUF4976 domain-containing protein</fullName>
    </submittedName>
</protein>
<dbReference type="PANTHER" id="PTHR45953">
    <property type="entry name" value="IDURONATE 2-SULFATASE"/>
    <property type="match status" value="1"/>
</dbReference>
<keyword evidence="9" id="KW-1185">Reference proteome</keyword>
<reference evidence="8 9" key="1">
    <citation type="submission" date="2019-03" db="EMBL/GenBank/DDBJ databases">
        <title>Algoriphagus aquimaris sp. nov., isolated form marine sediment in Pohang, Korea.</title>
        <authorList>
            <person name="Kim J."/>
            <person name="Yoon S.-H."/>
            <person name="Lee S.-S."/>
        </authorList>
    </citation>
    <scope>NUCLEOTIDE SEQUENCE [LARGE SCALE GENOMIC DNA]</scope>
    <source>
        <strain evidence="8 9">F21</strain>
    </source>
</reference>
<organism evidence="8 9">
    <name type="scientific">Algoriphagus formosus</name>
    <dbReference type="NCBI Taxonomy" id="2007308"/>
    <lineage>
        <taxon>Bacteria</taxon>
        <taxon>Pseudomonadati</taxon>
        <taxon>Bacteroidota</taxon>
        <taxon>Cytophagia</taxon>
        <taxon>Cytophagales</taxon>
        <taxon>Cyclobacteriaceae</taxon>
        <taxon>Algoriphagus</taxon>
    </lineage>
</organism>
<evidence type="ECO:0000313" key="9">
    <source>
        <dbReference type="Proteomes" id="UP000295438"/>
    </source>
</evidence>
<keyword evidence="6" id="KW-0106">Calcium</keyword>
<accession>A0A4R5V287</accession>
<comment type="caution">
    <text evidence="8">The sequence shown here is derived from an EMBL/GenBank/DDBJ whole genome shotgun (WGS) entry which is preliminary data.</text>
</comment>
<keyword evidence="5" id="KW-0378">Hydrolase</keyword>
<dbReference type="InterPro" id="IPR017850">
    <property type="entry name" value="Alkaline_phosphatase_core_sf"/>
</dbReference>
<gene>
    <name evidence="8" type="ORF">E1898_08810</name>
</gene>
<dbReference type="GO" id="GO:0004423">
    <property type="term" value="F:iduronate-2-sulfatase activity"/>
    <property type="evidence" value="ECO:0007669"/>
    <property type="project" value="InterPro"/>
</dbReference>
<evidence type="ECO:0000256" key="6">
    <source>
        <dbReference type="ARBA" id="ARBA00022837"/>
    </source>
</evidence>
<dbReference type="SUPFAM" id="SSF53649">
    <property type="entry name" value="Alkaline phosphatase-like"/>
    <property type="match status" value="1"/>
</dbReference>
<keyword evidence="3" id="KW-0479">Metal-binding</keyword>
<evidence type="ECO:0000256" key="5">
    <source>
        <dbReference type="ARBA" id="ARBA00022801"/>
    </source>
</evidence>
<comment type="cofactor">
    <cofactor evidence="1">
        <name>Ca(2+)</name>
        <dbReference type="ChEBI" id="CHEBI:29108"/>
    </cofactor>
</comment>
<proteinExistence type="inferred from homology"/>
<feature type="domain" description="Sulfatase N-terminal" evidence="7">
    <location>
        <begin position="14"/>
        <end position="380"/>
    </location>
</feature>
<dbReference type="AlphaFoldDB" id="A0A4R5V287"/>
<sequence>MLLFPSIAQERDRPNVLLIAVDDLRPELGAYGKAYAITPHMDRLASQSSLFTNHYVTVPTCGASRYSLLVGKLPQSRQDLSNMAAVNQLARKPESERRKTFIQDFREKGYYTVGIGKISHYPDGYVYEYDEPKSDLIELPGSWDEMLFNPGKWETGHNAFFGYADGSNRTDRNKQVKPYEMAEVSDEGYVDGLSAELAITKLQELKAKDQPFFLGLGFFKPHLPFTAPKKYWDLYDPEEIPLAPFPAIPQGSSRASLIQSGEFNQYALGEEKAGLDQAISDPYARKLRHAYLAAVSYVDAQIGKVLDELERLGLAENTVIVLWGDHGWHLGDQLVWGKHTLFESALHSVLMIKAPGIPSAKIKQVVSTLDIYPTLLDLTGNDDDSDLDGKSLVGLMKNSQSVNWRNTAYSYFNQGISLRTPTHRLTQYFRSESPEFELYDLIKDPNETQNIASYSPQVFGVLKALLDAGNTGLFDKQ</sequence>
<keyword evidence="4" id="KW-0732">Signal</keyword>
<evidence type="ECO:0000256" key="4">
    <source>
        <dbReference type="ARBA" id="ARBA00022729"/>
    </source>
</evidence>
<dbReference type="Proteomes" id="UP000295438">
    <property type="component" value="Unassembled WGS sequence"/>
</dbReference>
<dbReference type="Pfam" id="PF00884">
    <property type="entry name" value="Sulfatase"/>
    <property type="match status" value="1"/>
</dbReference>
<dbReference type="GO" id="GO:0046872">
    <property type="term" value="F:metal ion binding"/>
    <property type="evidence" value="ECO:0007669"/>
    <property type="project" value="UniProtKB-KW"/>
</dbReference>
<evidence type="ECO:0000256" key="3">
    <source>
        <dbReference type="ARBA" id="ARBA00022723"/>
    </source>
</evidence>
<dbReference type="GO" id="GO:0005737">
    <property type="term" value="C:cytoplasm"/>
    <property type="evidence" value="ECO:0007669"/>
    <property type="project" value="TreeGrafter"/>
</dbReference>
<dbReference type="InterPro" id="IPR000917">
    <property type="entry name" value="Sulfatase_N"/>
</dbReference>
<dbReference type="PANTHER" id="PTHR45953:SF1">
    <property type="entry name" value="IDURONATE 2-SULFATASE"/>
    <property type="match status" value="1"/>
</dbReference>
<name>A0A4R5V287_9BACT</name>
<evidence type="ECO:0000313" key="8">
    <source>
        <dbReference type="EMBL" id="TDK45595.1"/>
    </source>
</evidence>